<dbReference type="HOGENOM" id="CLU_1634617_0_0_6"/>
<keyword evidence="2" id="KW-1185">Reference proteome</keyword>
<sequence>MSRETAFDAYTGTLGYNPNLYVFAVIDGTQLLIPQKDVETVEIIADLHPIRTEQGFIGRFGGHGQESYVLCMSEDLSLINDVPEAREYFFLLKPPTTTKTATPANIAENALLGMVCDEVETINFKRENLYPQPMPDIMKLPQSPISQLVIYRNKLTYICNGDALWQYLTAQSEQFAAENGMKC</sequence>
<gene>
    <name evidence="1" type="ORF">BegalDRAFT_2968</name>
</gene>
<dbReference type="STRING" id="395493.BegalDRAFT_2968"/>
<dbReference type="Proteomes" id="UP000005744">
    <property type="component" value="Unassembled WGS sequence"/>
</dbReference>
<evidence type="ECO:0000313" key="2">
    <source>
        <dbReference type="Proteomes" id="UP000005744"/>
    </source>
</evidence>
<organism evidence="1 2">
    <name type="scientific">Beggiatoa alba B18LD</name>
    <dbReference type="NCBI Taxonomy" id="395493"/>
    <lineage>
        <taxon>Bacteria</taxon>
        <taxon>Pseudomonadati</taxon>
        <taxon>Pseudomonadota</taxon>
        <taxon>Gammaproteobacteria</taxon>
        <taxon>Thiotrichales</taxon>
        <taxon>Thiotrichaceae</taxon>
        <taxon>Beggiatoa</taxon>
    </lineage>
</organism>
<proteinExistence type="predicted"/>
<name>I3CJK3_9GAMM</name>
<dbReference type="RefSeq" id="WP_002691292.1">
    <property type="nucleotide sequence ID" value="NZ_JH600070.1"/>
</dbReference>
<dbReference type="EMBL" id="JH600070">
    <property type="protein sequence ID" value="EIJ43796.1"/>
    <property type="molecule type" value="Genomic_DNA"/>
</dbReference>
<evidence type="ECO:0008006" key="3">
    <source>
        <dbReference type="Google" id="ProtNLM"/>
    </source>
</evidence>
<evidence type="ECO:0000313" key="1">
    <source>
        <dbReference type="EMBL" id="EIJ43796.1"/>
    </source>
</evidence>
<reference evidence="1 2" key="1">
    <citation type="submission" date="2011-11" db="EMBL/GenBank/DDBJ databases">
        <title>Improved High-Quality Draft sequence of Beggiatoa alba B18lD.</title>
        <authorList>
            <consortium name="US DOE Joint Genome Institute"/>
            <person name="Lucas S."/>
            <person name="Han J."/>
            <person name="Lapidus A."/>
            <person name="Cheng J.-F."/>
            <person name="Goodwin L."/>
            <person name="Pitluck S."/>
            <person name="Peters L."/>
            <person name="Mikhailova N."/>
            <person name="Held B."/>
            <person name="Detter J.C."/>
            <person name="Han C."/>
            <person name="Tapia R."/>
            <person name="Land M."/>
            <person name="Hauser L."/>
            <person name="Kyrpides N."/>
            <person name="Ivanova N."/>
            <person name="Pagani I."/>
            <person name="Samuel K."/>
            <person name="Teske A."/>
            <person name="Mueller J."/>
            <person name="Woyke T."/>
        </authorList>
    </citation>
    <scope>NUCLEOTIDE SEQUENCE [LARGE SCALE GENOMIC DNA]</scope>
    <source>
        <strain evidence="1 2">B18LD</strain>
    </source>
</reference>
<dbReference type="OrthoDB" id="5625118at2"/>
<accession>I3CJK3</accession>
<protein>
    <recommendedName>
        <fullName evidence="3">CheW-like domain-containing protein</fullName>
    </recommendedName>
</protein>
<dbReference type="AlphaFoldDB" id="I3CJK3"/>